<dbReference type="Proteomes" id="UP000187209">
    <property type="component" value="Unassembled WGS sequence"/>
</dbReference>
<dbReference type="GO" id="GO:0000467">
    <property type="term" value="P:exonucleolytic trimming to generate mature 3'-end of 5.8S rRNA from tricistronic rRNA transcript (SSU-rRNA, 5.8S rRNA, LSU-rRNA)"/>
    <property type="evidence" value="ECO:0007669"/>
    <property type="project" value="TreeGrafter"/>
</dbReference>
<dbReference type="GO" id="GO:0000176">
    <property type="term" value="C:nuclear exosome (RNase complex)"/>
    <property type="evidence" value="ECO:0007669"/>
    <property type="project" value="TreeGrafter"/>
</dbReference>
<dbReference type="InterPro" id="IPR020568">
    <property type="entry name" value="Ribosomal_Su5_D2-typ_SF"/>
</dbReference>
<accession>A0A1R2BVH0</accession>
<dbReference type="GO" id="GO:0034473">
    <property type="term" value="P:U1 snRNA 3'-end processing"/>
    <property type="evidence" value="ECO:0007669"/>
    <property type="project" value="TreeGrafter"/>
</dbReference>
<sequence length="200" mass="22406">MDPELLRQIDPKDFYEAHLKENLRPDYRKVLTCRKLAISLKDNDTICMVRLGSTSVLLSLTEGSGFEGWSDLSHLGKATGKVRISILADDGNLLEAVSLGYQILIKKSDILFPFTFCELFGYYIRDPTKEEEKMSQCTLTIFLSESGKINIVKTQGSPIALADVQKLVSNCQLWAARASQKMPMLQANKTFIGKLYSSKS</sequence>
<dbReference type="SUPFAM" id="SSF55666">
    <property type="entry name" value="Ribonuclease PH domain 2-like"/>
    <property type="match status" value="1"/>
</dbReference>
<evidence type="ECO:0000256" key="6">
    <source>
        <dbReference type="ARBA" id="ARBA00022835"/>
    </source>
</evidence>
<evidence type="ECO:0000259" key="9">
    <source>
        <dbReference type="Pfam" id="PF03725"/>
    </source>
</evidence>
<dbReference type="GO" id="GO:0071038">
    <property type="term" value="P:TRAMP-dependent tRNA surveillance pathway"/>
    <property type="evidence" value="ECO:0007669"/>
    <property type="project" value="TreeGrafter"/>
</dbReference>
<dbReference type="GO" id="GO:0071028">
    <property type="term" value="P:nuclear mRNA surveillance"/>
    <property type="evidence" value="ECO:0007669"/>
    <property type="project" value="TreeGrafter"/>
</dbReference>
<dbReference type="GO" id="GO:0000177">
    <property type="term" value="C:cytoplasmic exosome (RNase complex)"/>
    <property type="evidence" value="ECO:0007669"/>
    <property type="project" value="TreeGrafter"/>
</dbReference>
<keyword evidence="7" id="KW-0694">RNA-binding</keyword>
<dbReference type="PANTHER" id="PTHR11097:SF9">
    <property type="entry name" value="EXOSOME COMPLEX COMPONENT RRP43"/>
    <property type="match status" value="1"/>
</dbReference>
<evidence type="ECO:0000313" key="11">
    <source>
        <dbReference type="Proteomes" id="UP000187209"/>
    </source>
</evidence>
<dbReference type="GO" id="GO:0005730">
    <property type="term" value="C:nucleolus"/>
    <property type="evidence" value="ECO:0007669"/>
    <property type="project" value="UniProtKB-SubCell"/>
</dbReference>
<dbReference type="AlphaFoldDB" id="A0A1R2BVH0"/>
<evidence type="ECO:0000256" key="8">
    <source>
        <dbReference type="ARBA" id="ARBA00023242"/>
    </source>
</evidence>
<dbReference type="GO" id="GO:0071035">
    <property type="term" value="P:nuclear polyadenylation-dependent rRNA catabolic process"/>
    <property type="evidence" value="ECO:0007669"/>
    <property type="project" value="TreeGrafter"/>
</dbReference>
<dbReference type="PANTHER" id="PTHR11097">
    <property type="entry name" value="EXOSOME COMPLEX EXONUCLEASE RIBOSOMAL RNA PROCESSING PROTEIN"/>
    <property type="match status" value="1"/>
</dbReference>
<evidence type="ECO:0000256" key="7">
    <source>
        <dbReference type="ARBA" id="ARBA00022884"/>
    </source>
</evidence>
<comment type="similarity">
    <text evidence="3">Belongs to the RNase PH family.</text>
</comment>
<comment type="caution">
    <text evidence="10">The sequence shown here is derived from an EMBL/GenBank/DDBJ whole genome shotgun (WGS) entry which is preliminary data.</text>
</comment>
<name>A0A1R2BVH0_9CILI</name>
<dbReference type="InterPro" id="IPR050590">
    <property type="entry name" value="Exosome_comp_Rrp42_subfam"/>
</dbReference>
<keyword evidence="6" id="KW-0271">Exosome</keyword>
<feature type="domain" description="Exoribonuclease phosphorolytic" evidence="9">
    <location>
        <begin position="114"/>
        <end position="166"/>
    </location>
</feature>
<proteinExistence type="inferred from homology"/>
<evidence type="ECO:0000256" key="3">
    <source>
        <dbReference type="ARBA" id="ARBA00006678"/>
    </source>
</evidence>
<dbReference type="GO" id="GO:0035925">
    <property type="term" value="F:mRNA 3'-UTR AU-rich region binding"/>
    <property type="evidence" value="ECO:0007669"/>
    <property type="project" value="TreeGrafter"/>
</dbReference>
<evidence type="ECO:0000313" key="10">
    <source>
        <dbReference type="EMBL" id="OMJ80691.1"/>
    </source>
</evidence>
<dbReference type="Gene3D" id="3.30.230.70">
    <property type="entry name" value="GHMP Kinase, N-terminal domain"/>
    <property type="match status" value="2"/>
</dbReference>
<reference evidence="10 11" key="1">
    <citation type="submission" date="2016-11" db="EMBL/GenBank/DDBJ databases">
        <title>The macronuclear genome of Stentor coeruleus: a giant cell with tiny introns.</title>
        <authorList>
            <person name="Slabodnick M."/>
            <person name="Ruby J.G."/>
            <person name="Reiff S.B."/>
            <person name="Swart E.C."/>
            <person name="Gosai S."/>
            <person name="Prabakaran S."/>
            <person name="Witkowska E."/>
            <person name="Larue G.E."/>
            <person name="Fisher S."/>
            <person name="Freeman R.M."/>
            <person name="Gunawardena J."/>
            <person name="Chu W."/>
            <person name="Stover N.A."/>
            <person name="Gregory B.D."/>
            <person name="Nowacki M."/>
            <person name="Derisi J."/>
            <person name="Roy S.W."/>
            <person name="Marshall W.F."/>
            <person name="Sood P."/>
        </authorList>
    </citation>
    <scope>NUCLEOTIDE SEQUENCE [LARGE SCALE GENOMIC DNA]</scope>
    <source>
        <strain evidence="10">WM001</strain>
    </source>
</reference>
<evidence type="ECO:0000256" key="5">
    <source>
        <dbReference type="ARBA" id="ARBA00022552"/>
    </source>
</evidence>
<dbReference type="GO" id="GO:0016075">
    <property type="term" value="P:rRNA catabolic process"/>
    <property type="evidence" value="ECO:0007669"/>
    <property type="project" value="TreeGrafter"/>
</dbReference>
<evidence type="ECO:0000256" key="1">
    <source>
        <dbReference type="ARBA" id="ARBA00004496"/>
    </source>
</evidence>
<dbReference type="EMBL" id="MPUH01000412">
    <property type="protein sequence ID" value="OMJ80691.1"/>
    <property type="molecule type" value="Genomic_DNA"/>
</dbReference>
<protein>
    <recommendedName>
        <fullName evidence="9">Exoribonuclease phosphorolytic domain-containing protein</fullName>
    </recommendedName>
</protein>
<dbReference type="InterPro" id="IPR036345">
    <property type="entry name" value="ExoRNase_PH_dom2_sf"/>
</dbReference>
<keyword evidence="5" id="KW-0698">rRNA processing</keyword>
<dbReference type="InterPro" id="IPR027408">
    <property type="entry name" value="PNPase/RNase_PH_dom_sf"/>
</dbReference>
<dbReference type="GO" id="GO:0034476">
    <property type="term" value="P:U5 snRNA 3'-end processing"/>
    <property type="evidence" value="ECO:0007669"/>
    <property type="project" value="TreeGrafter"/>
</dbReference>
<organism evidence="10 11">
    <name type="scientific">Stentor coeruleus</name>
    <dbReference type="NCBI Taxonomy" id="5963"/>
    <lineage>
        <taxon>Eukaryota</taxon>
        <taxon>Sar</taxon>
        <taxon>Alveolata</taxon>
        <taxon>Ciliophora</taxon>
        <taxon>Postciliodesmatophora</taxon>
        <taxon>Heterotrichea</taxon>
        <taxon>Heterotrichida</taxon>
        <taxon>Stentoridae</taxon>
        <taxon>Stentor</taxon>
    </lineage>
</organism>
<comment type="subcellular location">
    <subcellularLocation>
        <location evidence="1">Cytoplasm</location>
    </subcellularLocation>
    <subcellularLocation>
        <location evidence="2">Nucleus</location>
        <location evidence="2">Nucleolus</location>
    </subcellularLocation>
</comment>
<dbReference type="InterPro" id="IPR015847">
    <property type="entry name" value="ExoRNase_PH_dom2"/>
</dbReference>
<dbReference type="OrthoDB" id="45882at2759"/>
<dbReference type="GO" id="GO:0034475">
    <property type="term" value="P:U4 snRNA 3'-end processing"/>
    <property type="evidence" value="ECO:0007669"/>
    <property type="project" value="TreeGrafter"/>
</dbReference>
<evidence type="ECO:0000256" key="4">
    <source>
        <dbReference type="ARBA" id="ARBA00022490"/>
    </source>
</evidence>
<keyword evidence="4" id="KW-0963">Cytoplasm</keyword>
<keyword evidence="11" id="KW-1185">Reference proteome</keyword>
<evidence type="ECO:0000256" key="2">
    <source>
        <dbReference type="ARBA" id="ARBA00004604"/>
    </source>
</evidence>
<keyword evidence="8" id="KW-0539">Nucleus</keyword>
<gene>
    <name evidence="10" type="ORF">SteCoe_18988</name>
</gene>
<dbReference type="SUPFAM" id="SSF54211">
    <property type="entry name" value="Ribosomal protein S5 domain 2-like"/>
    <property type="match status" value="1"/>
</dbReference>
<dbReference type="Pfam" id="PF03725">
    <property type="entry name" value="RNase_PH_C"/>
    <property type="match status" value="1"/>
</dbReference>